<dbReference type="Gene3D" id="2.160.20.80">
    <property type="entry name" value="E3 ubiquitin-protein ligase SopA"/>
    <property type="match status" value="1"/>
</dbReference>
<dbReference type="AlphaFoldDB" id="B7U5A0"/>
<evidence type="ECO:0000313" key="2">
    <source>
        <dbReference type="EMBL" id="ACJ66903.1"/>
    </source>
</evidence>
<sequence>MSKDKQQLKKMTQKELEEQLLQNKMFYEFTKNETSAGDRYGEAAYRANPADFSYRDLRGLEFPEDAQLGFANFEGANLSGVRMISPKLRSSTFKDATLNNFIVIGGDINRADFENASLEKAVFEFVEGENVSFKNANCKSMDLMLSGLDAKSVDFTGADTTNLVPSEKMKLPSNEIHGKENTPSLYIDTTYLNSDVRYESKAIHTSEDFKRELLVLKQKKYEAGLNTTGFSLKELKNDYPDQFKTYIEQYHDDMTKIKDASPAELFDILSDEKGMLTRTPTVNSNDLRIPDFLDKDETLKELSKNPVDNSLIKLNERENEMLIKEFTEKEGIEYPQQDKNTDLKDLFKQEYKKYIRNAIVDEFKLNKKHSYRIPIENKDRFIDLDVIKRFDEQNSKYEKVSARSQAIKEEFKHVKDKTGIGDDGYPYVYEAFNKRLGSVERASDKNFDLYLTREHQEIDSHNKKTKRIEYQRNKQKQQALER</sequence>
<dbReference type="EMBL" id="FJ434456">
    <property type="protein sequence ID" value="ACJ66903.1"/>
    <property type="molecule type" value="Genomic_DNA"/>
</dbReference>
<dbReference type="PANTHER" id="PTHR14136:SF17">
    <property type="entry name" value="BTB_POZ DOMAIN-CONTAINING PROTEIN KCTD9"/>
    <property type="match status" value="1"/>
</dbReference>
<dbReference type="InterPro" id="IPR001646">
    <property type="entry name" value="5peptide_repeat"/>
</dbReference>
<organism evidence="2">
    <name type="scientific">Bacillus subtilis</name>
    <dbReference type="NCBI Taxonomy" id="1423"/>
    <lineage>
        <taxon>Bacteria</taxon>
        <taxon>Bacillati</taxon>
        <taxon>Bacillota</taxon>
        <taxon>Bacilli</taxon>
        <taxon>Bacillales</taxon>
        <taxon>Bacillaceae</taxon>
        <taxon>Bacillus</taxon>
    </lineage>
</organism>
<evidence type="ECO:0000256" key="1">
    <source>
        <dbReference type="SAM" id="MobiDB-lite"/>
    </source>
</evidence>
<protein>
    <submittedName>
        <fullName evidence="2">Pentapeptide containing protein</fullName>
    </submittedName>
</protein>
<keyword evidence="2" id="KW-0614">Plasmid</keyword>
<dbReference type="RefSeq" id="WP_172688807.1">
    <property type="nucleotide sequence ID" value="NZ_KX711616.1"/>
</dbReference>
<feature type="region of interest" description="Disordered" evidence="1">
    <location>
        <begin position="458"/>
        <end position="482"/>
    </location>
</feature>
<name>B7U5A0_BACIU</name>
<dbReference type="SUPFAM" id="SSF141571">
    <property type="entry name" value="Pentapeptide repeat-like"/>
    <property type="match status" value="1"/>
</dbReference>
<dbReference type="Pfam" id="PF00805">
    <property type="entry name" value="Pentapeptide"/>
    <property type="match status" value="1"/>
</dbReference>
<dbReference type="PANTHER" id="PTHR14136">
    <property type="entry name" value="BTB_POZ DOMAIN-CONTAINING PROTEIN KCTD9"/>
    <property type="match status" value="1"/>
</dbReference>
<dbReference type="InterPro" id="IPR051082">
    <property type="entry name" value="Pentapeptide-BTB/POZ_domain"/>
</dbReference>
<feature type="compositionally biased region" description="Basic and acidic residues" evidence="1">
    <location>
        <begin position="458"/>
        <end position="472"/>
    </location>
</feature>
<gene>
    <name evidence="2" type="ORF">Bsb_23</name>
</gene>
<reference evidence="2" key="1">
    <citation type="submission" date="2008-10" db="EMBL/GenBank/DDBJ databases">
        <title>Identification of conjugative transfer genes on the p19 plasmid from the Bacillus subtilis soil strain 19.</title>
        <authorList>
            <person name="Poluektova E."/>
            <person name="Gagarina E."/>
            <person name="Shilovski I."/>
            <person name="Nezametdinova V."/>
            <person name="Prozorov A."/>
            <person name="Rodionova S."/>
        </authorList>
    </citation>
    <scope>NUCLEOTIDE SEQUENCE</scope>
    <source>
        <strain evidence="2">19</strain>
        <plasmid evidence="2">p19</plasmid>
    </source>
</reference>
<accession>B7U5A0</accession>
<proteinExistence type="predicted"/>
<geneLocation type="plasmid" evidence="2">
    <name>p19</name>
</geneLocation>